<organism evidence="16 17">
    <name type="scientific">Spirodela intermedia</name>
    <name type="common">Intermediate duckweed</name>
    <dbReference type="NCBI Taxonomy" id="51605"/>
    <lineage>
        <taxon>Eukaryota</taxon>
        <taxon>Viridiplantae</taxon>
        <taxon>Streptophyta</taxon>
        <taxon>Embryophyta</taxon>
        <taxon>Tracheophyta</taxon>
        <taxon>Spermatophyta</taxon>
        <taxon>Magnoliopsida</taxon>
        <taxon>Liliopsida</taxon>
        <taxon>Araceae</taxon>
        <taxon>Lemnoideae</taxon>
        <taxon>Spirodela</taxon>
    </lineage>
</organism>
<evidence type="ECO:0000256" key="14">
    <source>
        <dbReference type="SAM" id="MobiDB-lite"/>
    </source>
</evidence>
<dbReference type="InterPro" id="IPR013320">
    <property type="entry name" value="ConA-like_dom_sf"/>
</dbReference>
<name>A0A7I8JY92_SPIIN</name>
<accession>A0A7I8JY92</accession>
<evidence type="ECO:0000256" key="1">
    <source>
        <dbReference type="ARBA" id="ARBA00001936"/>
    </source>
</evidence>
<dbReference type="Gene3D" id="3.90.550.50">
    <property type="match status" value="1"/>
</dbReference>
<keyword evidence="6" id="KW-0808">Transferase</keyword>
<gene>
    <name evidence="16" type="ORF">SI8410_01000586</name>
</gene>
<comment type="pathway">
    <text evidence="3">Protein modification; protein glycosylation.</text>
</comment>
<evidence type="ECO:0000256" key="13">
    <source>
        <dbReference type="ARBA" id="ARBA00023211"/>
    </source>
</evidence>
<keyword evidence="12" id="KW-0325">Glycoprotein</keyword>
<feature type="region of interest" description="Disordered" evidence="14">
    <location>
        <begin position="269"/>
        <end position="289"/>
    </location>
</feature>
<dbReference type="GO" id="GO:0008378">
    <property type="term" value="F:galactosyltransferase activity"/>
    <property type="evidence" value="ECO:0007669"/>
    <property type="project" value="UniProtKB-ARBA"/>
</dbReference>
<evidence type="ECO:0000313" key="16">
    <source>
        <dbReference type="EMBL" id="CAA7388343.1"/>
    </source>
</evidence>
<dbReference type="CDD" id="cd00070">
    <property type="entry name" value="GLECT"/>
    <property type="match status" value="1"/>
</dbReference>
<keyword evidence="11" id="KW-0472">Membrane</keyword>
<evidence type="ECO:0000256" key="5">
    <source>
        <dbReference type="ARBA" id="ARBA00022676"/>
    </source>
</evidence>
<evidence type="ECO:0000313" key="17">
    <source>
        <dbReference type="Proteomes" id="UP000663760"/>
    </source>
</evidence>
<dbReference type="Pfam" id="PF00337">
    <property type="entry name" value="Gal-bind_lectin"/>
    <property type="match status" value="1"/>
</dbReference>
<comment type="cofactor">
    <cofactor evidence="1">
        <name>Mn(2+)</name>
        <dbReference type="ChEBI" id="CHEBI:29035"/>
    </cofactor>
</comment>
<dbReference type="PANTHER" id="PTHR11214:SF3">
    <property type="entry name" value="BETA-1,3-GALACTOSYLTRANSFERASE 6"/>
    <property type="match status" value="1"/>
</dbReference>
<comment type="similarity">
    <text evidence="4">Belongs to the glycosyltransferase 31 family.</text>
</comment>
<dbReference type="Pfam" id="PF01762">
    <property type="entry name" value="Galactosyl_T"/>
    <property type="match status" value="1"/>
</dbReference>
<evidence type="ECO:0000256" key="2">
    <source>
        <dbReference type="ARBA" id="ARBA00004323"/>
    </source>
</evidence>
<keyword evidence="8" id="KW-0735">Signal-anchor</keyword>
<keyword evidence="7" id="KW-0812">Transmembrane</keyword>
<evidence type="ECO:0000256" key="4">
    <source>
        <dbReference type="ARBA" id="ARBA00008661"/>
    </source>
</evidence>
<reference evidence="16" key="1">
    <citation type="submission" date="2020-02" db="EMBL/GenBank/DDBJ databases">
        <authorList>
            <person name="Scholz U."/>
            <person name="Mascher M."/>
            <person name="Fiebig A."/>
        </authorList>
    </citation>
    <scope>NUCLEOTIDE SEQUENCE</scope>
</reference>
<evidence type="ECO:0000256" key="6">
    <source>
        <dbReference type="ARBA" id="ARBA00022679"/>
    </source>
</evidence>
<evidence type="ECO:0000256" key="12">
    <source>
        <dbReference type="ARBA" id="ARBA00023180"/>
    </source>
</evidence>
<dbReference type="PROSITE" id="PS51304">
    <property type="entry name" value="GALECTIN"/>
    <property type="match status" value="1"/>
</dbReference>
<dbReference type="SMART" id="SM00908">
    <property type="entry name" value="Gal-bind_lectin"/>
    <property type="match status" value="1"/>
</dbReference>
<dbReference type="GO" id="GO:1901137">
    <property type="term" value="P:carbohydrate derivative biosynthetic process"/>
    <property type="evidence" value="ECO:0007669"/>
    <property type="project" value="UniProtKB-ARBA"/>
</dbReference>
<dbReference type="Gene3D" id="2.60.120.200">
    <property type="match status" value="1"/>
</dbReference>
<keyword evidence="10" id="KW-0333">Golgi apparatus</keyword>
<dbReference type="UniPathway" id="UPA00378"/>
<dbReference type="PANTHER" id="PTHR11214">
    <property type="entry name" value="BETA-1,3-N-ACETYLGLUCOSAMINYLTRANSFERASE"/>
    <property type="match status" value="1"/>
</dbReference>
<evidence type="ECO:0000256" key="11">
    <source>
        <dbReference type="ARBA" id="ARBA00023136"/>
    </source>
</evidence>
<sequence length="639" mass="69264">MKRWSGGVVIALLAVLLFASYAAYTVFIPAAPAPAPVAAAAFFPQKELRGHPHPRRRPHLHLHLRGIDELFPAPSSGNGDGPAAAAEAEAEAGGAKMAWFHMRDLLPRSDALPETANGVREAAVAWKDLVSSVAAERVAAAAASSGGPPSELPQSCPFSVWGNQTNGVLAIPCGLVQDSGITVVGVPTAAGGFQIELVGSGPPGDDDRPVVLRYRVSFGGGDEGPGISQNSWTAKGEWGAEERCPSLSSRVNLTVDGLLRCGELAGGIPRNSSSSSHGGEAGDKSKGSSSVSMNFPFVEGHAFTATLWAGLQGFHMTVNGQHETSFPYREGLEPWVVSEVRVAGDLDLLSLLANGLPAPEDVDLIADIDKLKAPPIQQSRLLLFVGVFSTGNNFKRRMALRRSWMQYDAVRSGEVAVRFFTGLDKTGQVNLELWKEAQTYGDIQLMPFVDYYSLITLKTIAICIFGTKIVPAKYIMKTDDDAFVRIDEVISSLRKSRRTGLLYGLISFDSNPHRDQESKWFISEEEWPDDSYPPWAHGPGYIISQDIAEFVVNGHQGLSLQMFKLEDVAMGIWIEEFKNAGGEVAYVNDDRFNNAGCEDGYVLAHYQSPRLMLCLWERLRAEPDPKSGPEAEFEPTCCE</sequence>
<dbReference type="InterPro" id="IPR001079">
    <property type="entry name" value="Galectin_CRD"/>
</dbReference>
<dbReference type="OrthoDB" id="2139606at2759"/>
<evidence type="ECO:0000256" key="7">
    <source>
        <dbReference type="ARBA" id="ARBA00022692"/>
    </source>
</evidence>
<feature type="domain" description="Galectin" evidence="15">
    <location>
        <begin position="167"/>
        <end position="354"/>
    </location>
</feature>
<dbReference type="SUPFAM" id="SSF49899">
    <property type="entry name" value="Concanavalin A-like lectins/glucanases"/>
    <property type="match status" value="1"/>
</dbReference>
<dbReference type="Proteomes" id="UP000663760">
    <property type="component" value="Chromosome 1"/>
</dbReference>
<proteinExistence type="inferred from homology"/>
<keyword evidence="9" id="KW-1133">Transmembrane helix</keyword>
<protein>
    <recommendedName>
        <fullName evidence="15">Galectin domain-containing protein</fullName>
    </recommendedName>
</protein>
<evidence type="ECO:0000256" key="8">
    <source>
        <dbReference type="ARBA" id="ARBA00022968"/>
    </source>
</evidence>
<evidence type="ECO:0000256" key="3">
    <source>
        <dbReference type="ARBA" id="ARBA00004922"/>
    </source>
</evidence>
<dbReference type="GO" id="GO:0000139">
    <property type="term" value="C:Golgi membrane"/>
    <property type="evidence" value="ECO:0007669"/>
    <property type="project" value="UniProtKB-SubCell"/>
</dbReference>
<dbReference type="GO" id="GO:0030246">
    <property type="term" value="F:carbohydrate binding"/>
    <property type="evidence" value="ECO:0007669"/>
    <property type="project" value="InterPro"/>
</dbReference>
<dbReference type="InterPro" id="IPR002659">
    <property type="entry name" value="Glyco_trans_31"/>
</dbReference>
<keyword evidence="5" id="KW-0328">Glycosyltransferase</keyword>
<dbReference type="FunFam" id="3.90.550.50:FF:000015">
    <property type="entry name" value="Beta-1,3-galactosyltransferase GALT1"/>
    <property type="match status" value="1"/>
</dbReference>
<comment type="subcellular location">
    <subcellularLocation>
        <location evidence="2">Golgi apparatus membrane</location>
        <topology evidence="2">Single-pass type II membrane protein</topology>
    </subcellularLocation>
</comment>
<evidence type="ECO:0000256" key="9">
    <source>
        <dbReference type="ARBA" id="ARBA00022989"/>
    </source>
</evidence>
<dbReference type="AlphaFoldDB" id="A0A7I8JY92"/>
<keyword evidence="17" id="KW-1185">Reference proteome</keyword>
<evidence type="ECO:0000259" key="15">
    <source>
        <dbReference type="PROSITE" id="PS51304"/>
    </source>
</evidence>
<evidence type="ECO:0000256" key="10">
    <source>
        <dbReference type="ARBA" id="ARBA00023034"/>
    </source>
</evidence>
<dbReference type="EMBL" id="LR746264">
    <property type="protein sequence ID" value="CAA7388343.1"/>
    <property type="molecule type" value="Genomic_DNA"/>
</dbReference>
<keyword evidence="13" id="KW-0464">Manganese</keyword>